<organism evidence="1 2">
    <name type="scientific">Caerostris darwini</name>
    <dbReference type="NCBI Taxonomy" id="1538125"/>
    <lineage>
        <taxon>Eukaryota</taxon>
        <taxon>Metazoa</taxon>
        <taxon>Ecdysozoa</taxon>
        <taxon>Arthropoda</taxon>
        <taxon>Chelicerata</taxon>
        <taxon>Arachnida</taxon>
        <taxon>Araneae</taxon>
        <taxon>Araneomorphae</taxon>
        <taxon>Entelegynae</taxon>
        <taxon>Araneoidea</taxon>
        <taxon>Araneidae</taxon>
        <taxon>Caerostris</taxon>
    </lineage>
</organism>
<gene>
    <name evidence="1" type="ORF">CDAR_530691</name>
</gene>
<evidence type="ECO:0000313" key="2">
    <source>
        <dbReference type="Proteomes" id="UP001054837"/>
    </source>
</evidence>
<dbReference type="EMBL" id="BPLQ01001298">
    <property type="protein sequence ID" value="GIX80508.1"/>
    <property type="molecule type" value="Genomic_DNA"/>
</dbReference>
<evidence type="ECO:0000313" key="1">
    <source>
        <dbReference type="EMBL" id="GIX80508.1"/>
    </source>
</evidence>
<accession>A0AAV4N9A3</accession>
<sequence>MQLPESNGLCEGVKSCPIDGPLAAKKMKVTYSPFPAFLTRVESWRKGSLQTMSRKDENFKDPCCRCCLTHSTSLILRAVR</sequence>
<keyword evidence="2" id="KW-1185">Reference proteome</keyword>
<reference evidence="1 2" key="1">
    <citation type="submission" date="2021-06" db="EMBL/GenBank/DDBJ databases">
        <title>Caerostris darwini draft genome.</title>
        <authorList>
            <person name="Kono N."/>
            <person name="Arakawa K."/>
        </authorList>
    </citation>
    <scope>NUCLEOTIDE SEQUENCE [LARGE SCALE GENOMIC DNA]</scope>
</reference>
<dbReference type="Proteomes" id="UP001054837">
    <property type="component" value="Unassembled WGS sequence"/>
</dbReference>
<name>A0AAV4N9A3_9ARAC</name>
<protein>
    <submittedName>
        <fullName evidence="1">Uncharacterized protein</fullName>
    </submittedName>
</protein>
<proteinExistence type="predicted"/>
<dbReference type="AlphaFoldDB" id="A0AAV4N9A3"/>
<comment type="caution">
    <text evidence="1">The sequence shown here is derived from an EMBL/GenBank/DDBJ whole genome shotgun (WGS) entry which is preliminary data.</text>
</comment>